<sequence length="101" mass="11249">MPISTGRLYSQSGVDRDGPADWIDLQTLEGRRLGACATIIAVTEIVERFPGQTFRAVTWRAGRPVGRYLVRAMRSRWVQWKDEASAGRPSQTMPLDLTAGD</sequence>
<comment type="caution">
    <text evidence="1">The sequence shown here is derived from an EMBL/GenBank/DDBJ whole genome shotgun (WGS) entry which is preliminary data.</text>
</comment>
<accession>A0ABT6F8U8</accession>
<proteinExistence type="predicted"/>
<organism evidence="1 2">
    <name type="scientific">Paludisphaera mucosa</name>
    <dbReference type="NCBI Taxonomy" id="3030827"/>
    <lineage>
        <taxon>Bacteria</taxon>
        <taxon>Pseudomonadati</taxon>
        <taxon>Planctomycetota</taxon>
        <taxon>Planctomycetia</taxon>
        <taxon>Isosphaerales</taxon>
        <taxon>Isosphaeraceae</taxon>
        <taxon>Paludisphaera</taxon>
    </lineage>
</organism>
<reference evidence="1 2" key="1">
    <citation type="submission" date="2023-03" db="EMBL/GenBank/DDBJ databases">
        <title>Paludisphaera mucosa sp. nov. a novel planctomycete from northern fen.</title>
        <authorList>
            <person name="Ivanova A."/>
        </authorList>
    </citation>
    <scope>NUCLEOTIDE SEQUENCE [LARGE SCALE GENOMIC DNA]</scope>
    <source>
        <strain evidence="1 2">Pla2</strain>
    </source>
</reference>
<dbReference type="Proteomes" id="UP001216907">
    <property type="component" value="Unassembled WGS sequence"/>
</dbReference>
<gene>
    <name evidence="1" type="ORF">PZE19_09480</name>
</gene>
<dbReference type="RefSeq" id="WP_277860365.1">
    <property type="nucleotide sequence ID" value="NZ_JARRAG010000002.1"/>
</dbReference>
<dbReference type="EMBL" id="JARRAG010000002">
    <property type="protein sequence ID" value="MDG3004002.1"/>
    <property type="molecule type" value="Genomic_DNA"/>
</dbReference>
<keyword evidence="2" id="KW-1185">Reference proteome</keyword>
<protein>
    <submittedName>
        <fullName evidence="1">Uncharacterized protein</fullName>
    </submittedName>
</protein>
<evidence type="ECO:0000313" key="1">
    <source>
        <dbReference type="EMBL" id="MDG3004002.1"/>
    </source>
</evidence>
<evidence type="ECO:0000313" key="2">
    <source>
        <dbReference type="Proteomes" id="UP001216907"/>
    </source>
</evidence>
<name>A0ABT6F8U8_9BACT</name>